<dbReference type="PROSITE" id="PS51219">
    <property type="entry name" value="DPCK"/>
    <property type="match status" value="1"/>
</dbReference>
<comment type="catalytic activity">
    <reaction evidence="3">
        <text>3'-dephospho-CoA + ATP = ADP + CoA + H(+)</text>
        <dbReference type="Rhea" id="RHEA:18245"/>
        <dbReference type="ChEBI" id="CHEBI:15378"/>
        <dbReference type="ChEBI" id="CHEBI:30616"/>
        <dbReference type="ChEBI" id="CHEBI:57287"/>
        <dbReference type="ChEBI" id="CHEBI:57328"/>
        <dbReference type="ChEBI" id="CHEBI:456216"/>
        <dbReference type="EC" id="2.7.1.24"/>
    </reaction>
</comment>
<dbReference type="PANTHER" id="PTHR10695:SF46">
    <property type="entry name" value="BIFUNCTIONAL COENZYME A SYNTHASE-RELATED"/>
    <property type="match status" value="1"/>
</dbReference>
<dbReference type="GO" id="GO:0004140">
    <property type="term" value="F:dephospho-CoA kinase activity"/>
    <property type="evidence" value="ECO:0007669"/>
    <property type="project" value="UniProtKB-UniRule"/>
</dbReference>
<dbReference type="HAMAP" id="MF_00376">
    <property type="entry name" value="Dephospho_CoA_kinase"/>
    <property type="match status" value="1"/>
</dbReference>
<evidence type="ECO:0000256" key="1">
    <source>
        <dbReference type="ARBA" id="ARBA00022741"/>
    </source>
</evidence>
<keyword evidence="3 5" id="KW-0418">Kinase</keyword>
<dbReference type="Pfam" id="PF01121">
    <property type="entry name" value="CoaE"/>
    <property type="match status" value="1"/>
</dbReference>
<comment type="caution">
    <text evidence="5">The sequence shown here is derived from an EMBL/GenBank/DDBJ whole genome shotgun (WGS) entry which is preliminary data.</text>
</comment>
<proteinExistence type="inferred from homology"/>
<dbReference type="UniPathway" id="UPA00241">
    <property type="reaction ID" value="UER00356"/>
</dbReference>
<organism evidence="5 6">
    <name type="scientific">Peptoniphilus duerdenii ATCC BAA-1640</name>
    <dbReference type="NCBI Taxonomy" id="862517"/>
    <lineage>
        <taxon>Bacteria</taxon>
        <taxon>Bacillati</taxon>
        <taxon>Bacillota</taxon>
        <taxon>Tissierellia</taxon>
        <taxon>Tissierellales</taxon>
        <taxon>Peptoniphilaceae</taxon>
        <taxon>Peptoniphilus</taxon>
    </lineage>
</organism>
<comment type="subcellular location">
    <subcellularLocation>
        <location evidence="3">Cytoplasm</location>
    </subcellularLocation>
</comment>
<feature type="binding site" evidence="3">
    <location>
        <begin position="14"/>
        <end position="19"/>
    </location>
    <ligand>
        <name>ATP</name>
        <dbReference type="ChEBI" id="CHEBI:30616"/>
    </ligand>
</feature>
<gene>
    <name evidence="3 5" type="primary">coaE</name>
    <name evidence="5" type="ORF">HMPREF9225_1737</name>
</gene>
<dbReference type="eggNOG" id="COG0237">
    <property type="taxonomic scope" value="Bacteria"/>
</dbReference>
<name>E0NNJ8_9FIRM</name>
<keyword evidence="2 3" id="KW-0067">ATP-binding</keyword>
<dbReference type="GO" id="GO:0015937">
    <property type="term" value="P:coenzyme A biosynthetic process"/>
    <property type="evidence" value="ECO:0007669"/>
    <property type="project" value="UniProtKB-UniRule"/>
</dbReference>
<dbReference type="SUPFAM" id="SSF52540">
    <property type="entry name" value="P-loop containing nucleoside triphosphate hydrolases"/>
    <property type="match status" value="1"/>
</dbReference>
<dbReference type="RefSeq" id="WP_008902512.1">
    <property type="nucleotide sequence ID" value="NZ_GL397071.1"/>
</dbReference>
<dbReference type="GO" id="GO:0005737">
    <property type="term" value="C:cytoplasm"/>
    <property type="evidence" value="ECO:0007669"/>
    <property type="project" value="UniProtKB-SubCell"/>
</dbReference>
<dbReference type="CDD" id="cd02022">
    <property type="entry name" value="DPCK"/>
    <property type="match status" value="1"/>
</dbReference>
<dbReference type="InterPro" id="IPR027417">
    <property type="entry name" value="P-loop_NTPase"/>
</dbReference>
<keyword evidence="3" id="KW-0173">Coenzyme A biosynthesis</keyword>
<keyword evidence="6" id="KW-1185">Reference proteome</keyword>
<dbReference type="STRING" id="862517.HMPREF9225_1737"/>
<evidence type="ECO:0000256" key="2">
    <source>
        <dbReference type="ARBA" id="ARBA00022840"/>
    </source>
</evidence>
<dbReference type="OrthoDB" id="9812943at2"/>
<dbReference type="HOGENOM" id="CLU_057180_3_1_9"/>
<dbReference type="Proteomes" id="UP000003280">
    <property type="component" value="Unassembled WGS sequence"/>
</dbReference>
<evidence type="ECO:0000256" key="4">
    <source>
        <dbReference type="NCBIfam" id="TIGR00152"/>
    </source>
</evidence>
<dbReference type="GO" id="GO:0005524">
    <property type="term" value="F:ATP binding"/>
    <property type="evidence" value="ECO:0007669"/>
    <property type="project" value="UniProtKB-UniRule"/>
</dbReference>
<dbReference type="NCBIfam" id="TIGR00152">
    <property type="entry name" value="dephospho-CoA kinase"/>
    <property type="match status" value="1"/>
</dbReference>
<keyword evidence="3 5" id="KW-0808">Transferase</keyword>
<evidence type="ECO:0000313" key="5">
    <source>
        <dbReference type="EMBL" id="EFM24601.1"/>
    </source>
</evidence>
<evidence type="ECO:0000313" key="6">
    <source>
        <dbReference type="Proteomes" id="UP000003280"/>
    </source>
</evidence>
<comment type="similarity">
    <text evidence="3">Belongs to the CoaE family.</text>
</comment>
<dbReference type="PANTHER" id="PTHR10695">
    <property type="entry name" value="DEPHOSPHO-COA KINASE-RELATED"/>
    <property type="match status" value="1"/>
</dbReference>
<dbReference type="AlphaFoldDB" id="E0NNJ8"/>
<keyword evidence="1 3" id="KW-0547">Nucleotide-binding</keyword>
<keyword evidence="3" id="KW-0963">Cytoplasm</keyword>
<dbReference type="Gene3D" id="3.40.50.300">
    <property type="entry name" value="P-loop containing nucleotide triphosphate hydrolases"/>
    <property type="match status" value="1"/>
</dbReference>
<comment type="function">
    <text evidence="3">Catalyzes the phosphorylation of the 3'-hydroxyl group of dephosphocoenzyme A to form coenzyme A.</text>
</comment>
<comment type="pathway">
    <text evidence="3">Cofactor biosynthesis; coenzyme A biosynthesis; CoA from (R)-pantothenate: step 5/5.</text>
</comment>
<dbReference type="EMBL" id="AEEH01000050">
    <property type="protein sequence ID" value="EFM24601.1"/>
    <property type="molecule type" value="Genomic_DNA"/>
</dbReference>
<dbReference type="EC" id="2.7.1.24" evidence="3 4"/>
<reference evidence="5 6" key="1">
    <citation type="submission" date="2010-07" db="EMBL/GenBank/DDBJ databases">
        <authorList>
            <person name="Muzny D."/>
            <person name="Qin X."/>
            <person name="Deng J."/>
            <person name="Jiang H."/>
            <person name="Liu Y."/>
            <person name="Qu J."/>
            <person name="Song X.-Z."/>
            <person name="Zhang L."/>
            <person name="Thornton R."/>
            <person name="Coyle M."/>
            <person name="Francisco L."/>
            <person name="Jackson L."/>
            <person name="Javaid M."/>
            <person name="Korchina V."/>
            <person name="Kovar C."/>
            <person name="Mata R."/>
            <person name="Mathew T."/>
            <person name="Ngo R."/>
            <person name="Nguyen L."/>
            <person name="Nguyen N."/>
            <person name="Okwuonu G."/>
            <person name="Ongeri F."/>
            <person name="Pham C."/>
            <person name="Simmons D."/>
            <person name="Wilczek-Boney K."/>
            <person name="Hale W."/>
            <person name="Jakkamsetti A."/>
            <person name="Pham P."/>
            <person name="Ruth R."/>
            <person name="San Lucas F."/>
            <person name="Warren J."/>
            <person name="Zhang J."/>
            <person name="Zhao Z."/>
            <person name="Zhou C."/>
            <person name="Zhu D."/>
            <person name="Lee S."/>
            <person name="Bess C."/>
            <person name="Blankenburg K."/>
            <person name="Forbes L."/>
            <person name="Fu Q."/>
            <person name="Gubbala S."/>
            <person name="Hirani K."/>
            <person name="Jayaseelan J.C."/>
            <person name="Lara F."/>
            <person name="Munidasa M."/>
            <person name="Palculict T."/>
            <person name="Patil S."/>
            <person name="Pu L.-L."/>
            <person name="Saada N."/>
            <person name="Tang L."/>
            <person name="Weissenberger G."/>
            <person name="Zhu Y."/>
            <person name="Hemphill L."/>
            <person name="Shang Y."/>
            <person name="Youmans B."/>
            <person name="Ayvaz T."/>
            <person name="Ross M."/>
            <person name="Santibanez J."/>
            <person name="Aqrawi P."/>
            <person name="Gross S."/>
            <person name="Joshi V."/>
            <person name="Fowler G."/>
            <person name="Nazareth L."/>
            <person name="Reid J."/>
            <person name="Worley K."/>
            <person name="Petrosino J."/>
            <person name="Highlander S."/>
            <person name="Gibbs R."/>
        </authorList>
    </citation>
    <scope>NUCLEOTIDE SEQUENCE [LARGE SCALE GENOMIC DNA]</scope>
    <source>
        <strain evidence="5 6">ATCC BAA-1640</strain>
    </source>
</reference>
<evidence type="ECO:0000256" key="3">
    <source>
        <dbReference type="HAMAP-Rule" id="MF_00376"/>
    </source>
</evidence>
<dbReference type="InterPro" id="IPR001977">
    <property type="entry name" value="Depp_CoAkinase"/>
</dbReference>
<accession>E0NNJ8</accession>
<sequence>MKPCKIIGITGSIATGKSQVSNILRDLGYSVIDSDLVAREVAEREDILGEIRKFFGDDATLGGKLNRSYVRNIVFKDEEKLKILNTIMHRTIYETILSRIKDGEINFLDVPLLFETLDEAKIYGLNYDEVWVVYSKPSIQLKRLMERDNISKTEAQRIIDSQISIEKKRKLADYVVENNDGLESLRKNVLKALERLK</sequence>
<protein>
    <recommendedName>
        <fullName evidence="3 4">Dephospho-CoA kinase</fullName>
        <ecNumber evidence="3 4">2.7.1.24</ecNumber>
    </recommendedName>
    <alternativeName>
        <fullName evidence="3">Dephosphocoenzyme A kinase</fullName>
    </alternativeName>
</protein>